<gene>
    <name evidence="1" type="ORF">CR492_12795</name>
</gene>
<dbReference type="EMBL" id="PDZR01000014">
    <property type="protein sequence ID" value="PNG25597.1"/>
    <property type="molecule type" value="Genomic_DNA"/>
</dbReference>
<accession>A0A2J7TFQ0</accession>
<dbReference type="AlphaFoldDB" id="A0A2J7TFQ0"/>
<protein>
    <submittedName>
        <fullName evidence="1">Uncharacterized protein</fullName>
    </submittedName>
</protein>
<sequence length="64" mass="7267">MTHEHGDCASRQTNLATKLVHNVIFSQKNPPIGERLPRKSALRKTVPCRQAGTTRFWTIPDAFH</sequence>
<evidence type="ECO:0000313" key="1">
    <source>
        <dbReference type="EMBL" id="PNG25597.1"/>
    </source>
</evidence>
<evidence type="ECO:0000313" key="2">
    <source>
        <dbReference type="Proteomes" id="UP000236286"/>
    </source>
</evidence>
<dbReference type="Proteomes" id="UP000236286">
    <property type="component" value="Unassembled WGS sequence"/>
</dbReference>
<organism evidence="1 2">
    <name type="scientific">Methylocella silvestris</name>
    <dbReference type="NCBI Taxonomy" id="199596"/>
    <lineage>
        <taxon>Bacteria</taxon>
        <taxon>Pseudomonadati</taxon>
        <taxon>Pseudomonadota</taxon>
        <taxon>Alphaproteobacteria</taxon>
        <taxon>Hyphomicrobiales</taxon>
        <taxon>Beijerinckiaceae</taxon>
        <taxon>Methylocella</taxon>
    </lineage>
</organism>
<name>A0A2J7TFQ0_METSI</name>
<proteinExistence type="predicted"/>
<comment type="caution">
    <text evidence="1">The sequence shown here is derived from an EMBL/GenBank/DDBJ whole genome shotgun (WGS) entry which is preliminary data.</text>
</comment>
<reference evidence="1 2" key="1">
    <citation type="submission" date="2017-10" db="EMBL/GenBank/DDBJ databases">
        <title>Genome announcement of Methylocella silvestris TVC from permafrost.</title>
        <authorList>
            <person name="Wang J."/>
            <person name="Geng K."/>
            <person name="Ul-Haque F."/>
            <person name="Crombie A.T."/>
            <person name="Street L.E."/>
            <person name="Wookey P.A."/>
            <person name="Murrell J.C."/>
            <person name="Pratscher J."/>
        </authorList>
    </citation>
    <scope>NUCLEOTIDE SEQUENCE [LARGE SCALE GENOMIC DNA]</scope>
    <source>
        <strain evidence="1 2">TVC</strain>
    </source>
</reference>